<dbReference type="AlphaFoldDB" id="A0A166LK81"/>
<evidence type="ECO:0000313" key="3">
    <source>
        <dbReference type="EMBL" id="KZP23044.1"/>
    </source>
</evidence>
<dbReference type="GO" id="GO:0006688">
    <property type="term" value="P:glycosphingolipid biosynthetic process"/>
    <property type="evidence" value="ECO:0007669"/>
    <property type="project" value="TreeGrafter"/>
</dbReference>
<evidence type="ECO:0000313" key="4">
    <source>
        <dbReference type="Proteomes" id="UP000076532"/>
    </source>
</evidence>
<reference evidence="3 4" key="1">
    <citation type="journal article" date="2016" name="Mol. Biol. Evol.">
        <title>Comparative Genomics of Early-Diverging Mushroom-Forming Fungi Provides Insights into the Origins of Lignocellulose Decay Capabilities.</title>
        <authorList>
            <person name="Nagy L.G."/>
            <person name="Riley R."/>
            <person name="Tritt A."/>
            <person name="Adam C."/>
            <person name="Daum C."/>
            <person name="Floudas D."/>
            <person name="Sun H."/>
            <person name="Yadav J.S."/>
            <person name="Pangilinan J."/>
            <person name="Larsson K.H."/>
            <person name="Matsuura K."/>
            <person name="Barry K."/>
            <person name="Labutti K."/>
            <person name="Kuo R."/>
            <person name="Ohm R.A."/>
            <person name="Bhattacharya S.S."/>
            <person name="Shirouzu T."/>
            <person name="Yoshinaga Y."/>
            <person name="Martin F.M."/>
            <person name="Grigoriev I.V."/>
            <person name="Hibbett D.S."/>
        </authorList>
    </citation>
    <scope>NUCLEOTIDE SEQUENCE [LARGE SCALE GENOMIC DNA]</scope>
    <source>
        <strain evidence="3 4">CBS 109695</strain>
    </source>
</reference>
<dbReference type="STRING" id="436010.A0A166LK81"/>
<accession>A0A166LK81</accession>
<keyword evidence="2" id="KW-0812">Transmembrane</keyword>
<dbReference type="PANTHER" id="PTHR12042:SF21">
    <property type="entry name" value="ALPHA1,4-GALACTOSYLTRANSFERASE 1-RELATED"/>
    <property type="match status" value="1"/>
</dbReference>
<dbReference type="Pfam" id="PF04488">
    <property type="entry name" value="Gly_transf_sug"/>
    <property type="match status" value="1"/>
</dbReference>
<protein>
    <submittedName>
        <fullName evidence="3">Glycosyltransferase family 32 protein</fullName>
    </submittedName>
</protein>
<evidence type="ECO:0000256" key="2">
    <source>
        <dbReference type="SAM" id="Phobius"/>
    </source>
</evidence>
<dbReference type="GO" id="GO:0016758">
    <property type="term" value="F:hexosyltransferase activity"/>
    <property type="evidence" value="ECO:0007669"/>
    <property type="project" value="TreeGrafter"/>
</dbReference>
<comment type="similarity">
    <text evidence="1">Belongs to the glycosyltransferase 32 family.</text>
</comment>
<dbReference type="InterPro" id="IPR029044">
    <property type="entry name" value="Nucleotide-diphossugar_trans"/>
</dbReference>
<dbReference type="Proteomes" id="UP000076532">
    <property type="component" value="Unassembled WGS sequence"/>
</dbReference>
<keyword evidence="4" id="KW-1185">Reference proteome</keyword>
<dbReference type="Gene3D" id="3.90.550.20">
    <property type="match status" value="1"/>
</dbReference>
<keyword evidence="2" id="KW-1133">Transmembrane helix</keyword>
<dbReference type="SUPFAM" id="SSF53448">
    <property type="entry name" value="Nucleotide-diphospho-sugar transferases"/>
    <property type="match status" value="1"/>
</dbReference>
<proteinExistence type="inferred from homology"/>
<dbReference type="PANTHER" id="PTHR12042">
    <property type="entry name" value="LACTOSYLCERAMIDE 4-ALPHA-GALACTOSYLTRANSFERASE ALPHA- 1,4-GALACTOSYLTRANSFERASE"/>
    <property type="match status" value="1"/>
</dbReference>
<dbReference type="GO" id="GO:0016020">
    <property type="term" value="C:membrane"/>
    <property type="evidence" value="ECO:0007669"/>
    <property type="project" value="GOC"/>
</dbReference>
<organism evidence="3 4">
    <name type="scientific">Athelia psychrophila</name>
    <dbReference type="NCBI Taxonomy" id="1759441"/>
    <lineage>
        <taxon>Eukaryota</taxon>
        <taxon>Fungi</taxon>
        <taxon>Dikarya</taxon>
        <taxon>Basidiomycota</taxon>
        <taxon>Agaricomycotina</taxon>
        <taxon>Agaricomycetes</taxon>
        <taxon>Agaricomycetidae</taxon>
        <taxon>Atheliales</taxon>
        <taxon>Atheliaceae</taxon>
        <taxon>Athelia</taxon>
    </lineage>
</organism>
<feature type="transmembrane region" description="Helical" evidence="2">
    <location>
        <begin position="29"/>
        <end position="51"/>
    </location>
</feature>
<name>A0A166LK81_9AGAM</name>
<keyword evidence="2" id="KW-0472">Membrane</keyword>
<dbReference type="InterPro" id="IPR051981">
    <property type="entry name" value="Glycosyltransf_32"/>
</dbReference>
<dbReference type="EMBL" id="KV417535">
    <property type="protein sequence ID" value="KZP23044.1"/>
    <property type="molecule type" value="Genomic_DNA"/>
</dbReference>
<dbReference type="OrthoDB" id="409543at2759"/>
<dbReference type="InterPro" id="IPR007577">
    <property type="entry name" value="GlycoTrfase_DXD_sugar-bd_CS"/>
</dbReference>
<evidence type="ECO:0000256" key="1">
    <source>
        <dbReference type="ARBA" id="ARBA00009003"/>
    </source>
</evidence>
<sequence length="422" mass="47888">MSSRGYERLPMSWGGASSAKSAWYRPRTFLGILKFALPSTVLVLFVLWYHFEPHIEVAVYNRKWVQQEIEQLAPLAGCFDPARVSARYNVSEAVYGRKKMEVQAGTPMRMGLDCYDFAGTVRAEPNSPSHPASTQPRTDFHSYWRNDLAPFGERQEWMLKSFFATQDVSATRFVLWSNGDLGGNPILQKYAQAYPESFALRIVDVEELARGTELAGSALLKSKDSKAWTDGDLIRLLLLWTYGGIWIDMDSLLTRDLEPLLEHEFVTQWDCYDKLYQPFNGALMRFRQHSPYLCEAFHIMATSSPPRAGSTDWGSLLYHKLWRRLIAASIPPFKILPFCFSDGRSCRLDNRLPDPFVADTKDGQWALGLGREAGGGLDKALGNVFAVHLHNQWEKAFPTGGWVDRLLLSRYDERLKGGPGEL</sequence>
<gene>
    <name evidence="3" type="ORF">FIBSPDRAFT_858989</name>
</gene>